<evidence type="ECO:0000313" key="3">
    <source>
        <dbReference type="Proteomes" id="UP000199207"/>
    </source>
</evidence>
<evidence type="ECO:0000313" key="2">
    <source>
        <dbReference type="EMBL" id="SFC70959.1"/>
    </source>
</evidence>
<accession>A0A1I1LD64</accession>
<feature type="compositionally biased region" description="Basic and acidic residues" evidence="1">
    <location>
        <begin position="22"/>
        <end position="41"/>
    </location>
</feature>
<dbReference type="EMBL" id="FOLM01000005">
    <property type="protein sequence ID" value="SFC70959.1"/>
    <property type="molecule type" value="Genomic_DNA"/>
</dbReference>
<proteinExistence type="predicted"/>
<evidence type="ECO:0008006" key="4">
    <source>
        <dbReference type="Google" id="ProtNLM"/>
    </source>
</evidence>
<sequence>MPQRGSDRYNVHLDDEMKHELMGMLRGERASRVEEWRRPEPDADDDPPLALRGRQDLMDRENEDESFRFELARHLRRTEFPADRGHLMETLRAEQAPEELVQSLAALPEDRAFVNVQEVVAALGRKPRA</sequence>
<evidence type="ECO:0000256" key="1">
    <source>
        <dbReference type="SAM" id="MobiDB-lite"/>
    </source>
</evidence>
<protein>
    <recommendedName>
        <fullName evidence="4">DUF2795 domain-containing protein</fullName>
    </recommendedName>
</protein>
<organism evidence="2 3">
    <name type="scientific">Streptomyces aidingensis</name>
    <dbReference type="NCBI Taxonomy" id="910347"/>
    <lineage>
        <taxon>Bacteria</taxon>
        <taxon>Bacillati</taxon>
        <taxon>Actinomycetota</taxon>
        <taxon>Actinomycetes</taxon>
        <taxon>Kitasatosporales</taxon>
        <taxon>Streptomycetaceae</taxon>
        <taxon>Streptomyces</taxon>
    </lineage>
</organism>
<dbReference type="AlphaFoldDB" id="A0A1I1LD64"/>
<dbReference type="RefSeq" id="WP_093838741.1">
    <property type="nucleotide sequence ID" value="NZ_FOLM01000005.1"/>
</dbReference>
<dbReference type="Proteomes" id="UP000199207">
    <property type="component" value="Unassembled WGS sequence"/>
</dbReference>
<feature type="region of interest" description="Disordered" evidence="1">
    <location>
        <begin position="22"/>
        <end position="58"/>
    </location>
</feature>
<reference evidence="2 3" key="1">
    <citation type="submission" date="2016-10" db="EMBL/GenBank/DDBJ databases">
        <authorList>
            <person name="de Groot N.N."/>
        </authorList>
    </citation>
    <scope>NUCLEOTIDE SEQUENCE [LARGE SCALE GENOMIC DNA]</scope>
    <source>
        <strain evidence="2 3">CGMCC 4.5739</strain>
    </source>
</reference>
<dbReference type="OrthoDB" id="5519961at2"/>
<dbReference type="Pfam" id="PF11387">
    <property type="entry name" value="DUF2795"/>
    <property type="match status" value="1"/>
</dbReference>
<dbReference type="STRING" id="910347.SAMN05421773_105165"/>
<dbReference type="InterPro" id="IPR021527">
    <property type="entry name" value="DUF2795"/>
</dbReference>
<name>A0A1I1LD64_9ACTN</name>
<keyword evidence="3" id="KW-1185">Reference proteome</keyword>
<gene>
    <name evidence="2" type="ORF">SAMN05421773_105165</name>
</gene>